<dbReference type="GO" id="GO:0046872">
    <property type="term" value="F:metal ion binding"/>
    <property type="evidence" value="ECO:0007669"/>
    <property type="project" value="UniProtKB-KW"/>
</dbReference>
<keyword evidence="4" id="KW-0285">Flavoprotein</keyword>
<dbReference type="GO" id="GO:0051536">
    <property type="term" value="F:iron-sulfur cluster binding"/>
    <property type="evidence" value="ECO:0007669"/>
    <property type="project" value="UniProtKB-KW"/>
</dbReference>
<dbReference type="AlphaFoldDB" id="Q1Q7B5"/>
<dbReference type="Gene3D" id="3.20.20.70">
    <property type="entry name" value="Aldolase class I"/>
    <property type="match status" value="1"/>
</dbReference>
<organism evidence="12">
    <name type="scientific">Kuenenia stuttgartiensis</name>
    <dbReference type="NCBI Taxonomy" id="174633"/>
    <lineage>
        <taxon>Bacteria</taxon>
        <taxon>Pseudomonadati</taxon>
        <taxon>Planctomycetota</taxon>
        <taxon>Candidatus Brocadiia</taxon>
        <taxon>Candidatus Brocadiales</taxon>
        <taxon>Candidatus Brocadiaceae</taxon>
        <taxon>Candidatus Kuenenia</taxon>
    </lineage>
</organism>
<gene>
    <name evidence="12" type="primary">FadH</name>
    <name evidence="12" type="ORF">kuste2717</name>
</gene>
<dbReference type="GO" id="GO:0010181">
    <property type="term" value="F:FMN binding"/>
    <property type="evidence" value="ECO:0007669"/>
    <property type="project" value="InterPro"/>
</dbReference>
<dbReference type="PANTHER" id="PTHR42917:SF2">
    <property type="entry name" value="2,4-DIENOYL-COA REDUCTASE [(2E)-ENOYL-COA-PRODUCING]"/>
    <property type="match status" value="1"/>
</dbReference>
<dbReference type="SUPFAM" id="SSF51971">
    <property type="entry name" value="Nucleotide-binding domain"/>
    <property type="match status" value="1"/>
</dbReference>
<comment type="cofactor">
    <cofactor evidence="1">
        <name>FMN</name>
        <dbReference type="ChEBI" id="CHEBI:58210"/>
    </cofactor>
</comment>
<dbReference type="SUPFAM" id="SSF51395">
    <property type="entry name" value="FMN-linked oxidoreductases"/>
    <property type="match status" value="1"/>
</dbReference>
<evidence type="ECO:0000256" key="3">
    <source>
        <dbReference type="ARBA" id="ARBA00011048"/>
    </source>
</evidence>
<feature type="domain" description="FAD/NAD(P)-binding" evidence="11">
    <location>
        <begin position="390"/>
        <end position="650"/>
    </location>
</feature>
<reference evidence="12" key="2">
    <citation type="submission" date="2006-01" db="EMBL/GenBank/DDBJ databases">
        <authorList>
            <person name="Genoscope"/>
        </authorList>
    </citation>
    <scope>NUCLEOTIDE SEQUENCE</scope>
</reference>
<evidence type="ECO:0000259" key="11">
    <source>
        <dbReference type="Pfam" id="PF07992"/>
    </source>
</evidence>
<comment type="similarity">
    <text evidence="3">In the N-terminal section; belongs to the NADH:flavin oxidoreductase/NADH oxidase family.</text>
</comment>
<keyword evidence="5" id="KW-0288">FMN</keyword>
<name>Q1Q7B5_KUEST</name>
<reference evidence="12" key="1">
    <citation type="journal article" date="2006" name="Nature">
        <title>Deciphering the evolution and metabolism of an anammox bacterium from a community genome.</title>
        <authorList>
            <person name="Strous M."/>
            <person name="Pelletier E."/>
            <person name="Mangenot S."/>
            <person name="Rattei T."/>
            <person name="Lehner A."/>
            <person name="Taylor M.W."/>
            <person name="Horn M."/>
            <person name="Daims H."/>
            <person name="Bartol-Mavel D."/>
            <person name="Wincker P."/>
            <person name="Barbe V."/>
            <person name="Fonknechten N."/>
            <person name="Vallenet D."/>
            <person name="Segurens B."/>
            <person name="Schenowitz-Truong C."/>
            <person name="Medigue C."/>
            <person name="Collingro A."/>
            <person name="Snel B."/>
            <person name="Dutilh B.E."/>
            <person name="OpDenCamp H.J.M."/>
            <person name="vanDerDrift C."/>
            <person name="Cirpus I."/>
            <person name="vanDePas-Schoonen K.T."/>
            <person name="Harhangi H.R."/>
            <person name="vanNiftrik L."/>
            <person name="Schmid M."/>
            <person name="Keltjens J."/>
            <person name="vanDeVossenberg J."/>
            <person name="Kartal B."/>
            <person name="Meier H."/>
            <person name="Frishman D."/>
            <person name="Huynen M.A."/>
            <person name="Mewes H."/>
            <person name="Weissenbach J."/>
            <person name="Jetten M.S.M."/>
            <person name="Wagner M."/>
            <person name="LePaslier D."/>
        </authorList>
    </citation>
    <scope>NUCLEOTIDE SEQUENCE</scope>
</reference>
<evidence type="ECO:0000256" key="5">
    <source>
        <dbReference type="ARBA" id="ARBA00022643"/>
    </source>
</evidence>
<comment type="cofactor">
    <cofactor evidence="2">
        <name>[4Fe-4S] cluster</name>
        <dbReference type="ChEBI" id="CHEBI:49883"/>
    </cofactor>
</comment>
<evidence type="ECO:0000256" key="9">
    <source>
        <dbReference type="ARBA" id="ARBA00023014"/>
    </source>
</evidence>
<dbReference type="InterPro" id="IPR036188">
    <property type="entry name" value="FAD/NAD-bd_sf"/>
</dbReference>
<dbReference type="Pfam" id="PF00724">
    <property type="entry name" value="Oxidored_FMN"/>
    <property type="match status" value="1"/>
</dbReference>
<accession>Q1Q7B5</accession>
<protein>
    <submittedName>
        <fullName evidence="12">Similar to 2,4-dieonyl-CoA reductase, FMN-linked</fullName>
    </submittedName>
</protein>
<dbReference type="PRINTS" id="PR00469">
    <property type="entry name" value="PNDRDTASEII"/>
</dbReference>
<keyword evidence="6" id="KW-0479">Metal-binding</keyword>
<dbReference type="Gene3D" id="3.50.50.60">
    <property type="entry name" value="FAD/NAD(P)-binding domain"/>
    <property type="match status" value="1"/>
</dbReference>
<evidence type="ECO:0000313" key="12">
    <source>
        <dbReference type="EMBL" id="CAJ73467.1"/>
    </source>
</evidence>
<dbReference type="GO" id="GO:0016491">
    <property type="term" value="F:oxidoreductase activity"/>
    <property type="evidence" value="ECO:0007669"/>
    <property type="project" value="UniProtKB-KW"/>
</dbReference>
<sequence length="682" mass="74553">MLRFLLFFTTNFIMNKLFQKIKIGRMQVKNRLFMSAMDLGFTTDGGINDRIIQFYIERAKGGVGLIVVGGCYPEMNGKVWKSIIGLDKDEFIPGLKKLTDAVHAYGTCVAAQLLHGGRSASSFFTKMKPVAPSQLAHRNIRQEPHALTITEIKKVIDGYVSATIRAKKSGFDAVELHGGMGYLINQFFSPATNKRDDEYGGSLENRARFAKELVIAIKEEAGGDYPVIFRLSGEDFVEDGIRINDSVEIAGILEKAGADAFNVSPGWHESRIPIMSMVIPRMTYVLFSEKIKAHVNVPVISSVRINDLSLAEEILDNDRADAVSVGRPLIADPELPNKYQQGRYDDIRTCIACNQGCFDSLLNFKAVSCIYNAMAGHEGEYAVTKAESIKKVIIVGGGPAGMEAARILALRGHDVSLYEKKDILGGQLQYACIPPGRNEVRNIIHYLKKQLKKLHVKIHTGVEVDSVFIEKENPDVVILATGGVPILPDLPGINSKNVCLASSVLEGKTPLGSNVVIIGGGTVGSEVALYAAKQGAMSPEVACFLLKHKVINADEAVECTSHGNRNITLLEMKRKVGGGFGVSTRWIMLNELKDAGILAETGVKVKRIVDDHEGSGIVYEKDGQEHFIKADTIIVAAGYRPNAELQDEISRKFSESYSIGDCVKVRTALEAIHEGFQVALKI</sequence>
<dbReference type="Gene3D" id="3.40.50.720">
    <property type="entry name" value="NAD(P)-binding Rossmann-like Domain"/>
    <property type="match status" value="1"/>
</dbReference>
<evidence type="ECO:0000256" key="7">
    <source>
        <dbReference type="ARBA" id="ARBA00023002"/>
    </source>
</evidence>
<keyword evidence="9" id="KW-0411">Iron-sulfur</keyword>
<dbReference type="InterPro" id="IPR013785">
    <property type="entry name" value="Aldolase_TIM"/>
</dbReference>
<evidence type="ECO:0000259" key="10">
    <source>
        <dbReference type="Pfam" id="PF00724"/>
    </source>
</evidence>
<dbReference type="PRINTS" id="PR00368">
    <property type="entry name" value="FADPNR"/>
</dbReference>
<dbReference type="CDD" id="cd02803">
    <property type="entry name" value="OYE_like_FMN_family"/>
    <property type="match status" value="1"/>
</dbReference>
<dbReference type="Pfam" id="PF07992">
    <property type="entry name" value="Pyr_redox_2"/>
    <property type="match status" value="1"/>
</dbReference>
<dbReference type="InterPro" id="IPR051793">
    <property type="entry name" value="NADH:flavin_oxidoreductase"/>
</dbReference>
<keyword evidence="7" id="KW-0560">Oxidoreductase</keyword>
<evidence type="ECO:0000256" key="6">
    <source>
        <dbReference type="ARBA" id="ARBA00022723"/>
    </source>
</evidence>
<dbReference type="InterPro" id="IPR023753">
    <property type="entry name" value="FAD/NAD-binding_dom"/>
</dbReference>
<evidence type="ECO:0000256" key="2">
    <source>
        <dbReference type="ARBA" id="ARBA00001966"/>
    </source>
</evidence>
<keyword evidence="8" id="KW-0408">Iron</keyword>
<dbReference type="EMBL" id="CT573071">
    <property type="protein sequence ID" value="CAJ73467.1"/>
    <property type="molecule type" value="Genomic_DNA"/>
</dbReference>
<dbReference type="InterPro" id="IPR001155">
    <property type="entry name" value="OxRdtase_FMN_N"/>
</dbReference>
<dbReference type="PANTHER" id="PTHR42917">
    <property type="entry name" value="2,4-DIENOYL-COA REDUCTASE"/>
    <property type="match status" value="1"/>
</dbReference>
<feature type="domain" description="NADH:flavin oxidoreductase/NADH oxidase N-terminal" evidence="10">
    <location>
        <begin position="16"/>
        <end position="345"/>
    </location>
</feature>
<evidence type="ECO:0000256" key="1">
    <source>
        <dbReference type="ARBA" id="ARBA00001917"/>
    </source>
</evidence>
<proteinExistence type="inferred from homology"/>
<evidence type="ECO:0000256" key="8">
    <source>
        <dbReference type="ARBA" id="ARBA00023004"/>
    </source>
</evidence>
<evidence type="ECO:0000256" key="4">
    <source>
        <dbReference type="ARBA" id="ARBA00022630"/>
    </source>
</evidence>